<reference evidence="1" key="1">
    <citation type="submission" date="2023-03" db="EMBL/GenBank/DDBJ databases">
        <title>Massive genome expansion in bonnet fungi (Mycena s.s.) driven by repeated elements and novel gene families across ecological guilds.</title>
        <authorList>
            <consortium name="Lawrence Berkeley National Laboratory"/>
            <person name="Harder C.B."/>
            <person name="Miyauchi S."/>
            <person name="Viragh M."/>
            <person name="Kuo A."/>
            <person name="Thoen E."/>
            <person name="Andreopoulos B."/>
            <person name="Lu D."/>
            <person name="Skrede I."/>
            <person name="Drula E."/>
            <person name="Henrissat B."/>
            <person name="Morin E."/>
            <person name="Kohler A."/>
            <person name="Barry K."/>
            <person name="LaButti K."/>
            <person name="Morin E."/>
            <person name="Salamov A."/>
            <person name="Lipzen A."/>
            <person name="Mereny Z."/>
            <person name="Hegedus B."/>
            <person name="Baldrian P."/>
            <person name="Stursova M."/>
            <person name="Weitz H."/>
            <person name="Taylor A."/>
            <person name="Grigoriev I.V."/>
            <person name="Nagy L.G."/>
            <person name="Martin F."/>
            <person name="Kauserud H."/>
        </authorList>
    </citation>
    <scope>NUCLEOTIDE SEQUENCE</scope>
    <source>
        <strain evidence="1">CBHHK067</strain>
    </source>
</reference>
<dbReference type="Proteomes" id="UP001221757">
    <property type="component" value="Unassembled WGS sequence"/>
</dbReference>
<comment type="caution">
    <text evidence="1">The sequence shown here is derived from an EMBL/GenBank/DDBJ whole genome shotgun (WGS) entry which is preliminary data.</text>
</comment>
<dbReference type="EMBL" id="JARKIE010000146">
    <property type="protein sequence ID" value="KAJ7676117.1"/>
    <property type="molecule type" value="Genomic_DNA"/>
</dbReference>
<proteinExistence type="predicted"/>
<keyword evidence="2" id="KW-1185">Reference proteome</keyword>
<sequence>MLQQVLAEFKDLRVFALEPDLPERRNHRSATRKFNRYITRLRGLAEEIVLTAPWLNEIHMYVDVEDDPSWHKWDVVSVPSQRNAAILEGPLKALRPESDASDSESE</sequence>
<evidence type="ECO:0000313" key="1">
    <source>
        <dbReference type="EMBL" id="KAJ7676117.1"/>
    </source>
</evidence>
<gene>
    <name evidence="1" type="ORF">B0H17DRAFT_1182780</name>
</gene>
<protein>
    <submittedName>
        <fullName evidence="1">Uncharacterized protein</fullName>
    </submittedName>
</protein>
<name>A0AAD7D2M1_MYCRO</name>
<evidence type="ECO:0000313" key="2">
    <source>
        <dbReference type="Proteomes" id="UP001221757"/>
    </source>
</evidence>
<organism evidence="1 2">
    <name type="scientific">Mycena rosella</name>
    <name type="common">Pink bonnet</name>
    <name type="synonym">Agaricus rosellus</name>
    <dbReference type="NCBI Taxonomy" id="1033263"/>
    <lineage>
        <taxon>Eukaryota</taxon>
        <taxon>Fungi</taxon>
        <taxon>Dikarya</taxon>
        <taxon>Basidiomycota</taxon>
        <taxon>Agaricomycotina</taxon>
        <taxon>Agaricomycetes</taxon>
        <taxon>Agaricomycetidae</taxon>
        <taxon>Agaricales</taxon>
        <taxon>Marasmiineae</taxon>
        <taxon>Mycenaceae</taxon>
        <taxon>Mycena</taxon>
    </lineage>
</organism>
<dbReference type="AlphaFoldDB" id="A0AAD7D2M1"/>
<accession>A0AAD7D2M1</accession>